<dbReference type="PROSITE" id="PS51257">
    <property type="entry name" value="PROKAR_LIPOPROTEIN"/>
    <property type="match status" value="1"/>
</dbReference>
<dbReference type="RefSeq" id="WP_091088716.1">
    <property type="nucleotide sequence ID" value="NZ_FNRD01000006.1"/>
</dbReference>
<evidence type="ECO:0000313" key="3">
    <source>
        <dbReference type="Proteomes" id="UP000198951"/>
    </source>
</evidence>
<evidence type="ECO:0000256" key="1">
    <source>
        <dbReference type="SAM" id="MobiDB-lite"/>
    </source>
</evidence>
<evidence type="ECO:0008006" key="4">
    <source>
        <dbReference type="Google" id="ProtNLM"/>
    </source>
</evidence>
<feature type="region of interest" description="Disordered" evidence="1">
    <location>
        <begin position="86"/>
        <end position="107"/>
    </location>
</feature>
<dbReference type="STRING" id="150146.SAMN05443667_10643"/>
<protein>
    <recommendedName>
        <fullName evidence="4">Lipoprotein</fullName>
    </recommendedName>
</protein>
<keyword evidence="3" id="KW-1185">Reference proteome</keyword>
<evidence type="ECO:0000313" key="2">
    <source>
        <dbReference type="EMBL" id="SEA59950.1"/>
    </source>
</evidence>
<dbReference type="EMBL" id="FNRD01000006">
    <property type="protein sequence ID" value="SEA59950.1"/>
    <property type="molecule type" value="Genomic_DNA"/>
</dbReference>
<name>A0A1H4CHZ6_9FLAO</name>
<accession>A0A1H4CHZ6</accession>
<feature type="region of interest" description="Disordered" evidence="1">
    <location>
        <begin position="119"/>
        <end position="150"/>
    </location>
</feature>
<gene>
    <name evidence="2" type="ORF">SAMN05443667_10643</name>
</gene>
<dbReference type="OrthoDB" id="678557at2"/>
<reference evidence="3" key="1">
    <citation type="submission" date="2016-10" db="EMBL/GenBank/DDBJ databases">
        <authorList>
            <person name="Varghese N."/>
            <person name="Submissions S."/>
        </authorList>
    </citation>
    <scope>NUCLEOTIDE SEQUENCE [LARGE SCALE GENOMIC DNA]</scope>
    <source>
        <strain evidence="3">DSM 22376</strain>
    </source>
</reference>
<proteinExistence type="predicted"/>
<sequence>MKPYIYFLFIFLITLTSCKDESIKQVDSRATNVVPFYQNVTPVTDPAVAPAVSQQTASTATSGMNPQHGQAGHRCDIAVGAPLNSPVAAASNSTTAPQNNQPQNAPATTYTVNNAAASTPVTPTAEGMNPPHGQTNHRCDIAVGAPLDSK</sequence>
<dbReference type="AlphaFoldDB" id="A0A1H4CHZ6"/>
<organism evidence="2 3">
    <name type="scientific">Flavobacterium gillisiae</name>
    <dbReference type="NCBI Taxonomy" id="150146"/>
    <lineage>
        <taxon>Bacteria</taxon>
        <taxon>Pseudomonadati</taxon>
        <taxon>Bacteroidota</taxon>
        <taxon>Flavobacteriia</taxon>
        <taxon>Flavobacteriales</taxon>
        <taxon>Flavobacteriaceae</taxon>
        <taxon>Flavobacterium</taxon>
    </lineage>
</organism>
<feature type="compositionally biased region" description="Low complexity" evidence="1">
    <location>
        <begin position="94"/>
        <end position="107"/>
    </location>
</feature>
<dbReference type="Proteomes" id="UP000198951">
    <property type="component" value="Unassembled WGS sequence"/>
</dbReference>